<protein>
    <submittedName>
        <fullName evidence="1">Uncharacterized protein</fullName>
    </submittedName>
</protein>
<sequence length="99" mass="11188">MKTGRITDRTARAAFEVDPLVCVEREEEAARMERLELESLLAEVDRELVAEQRAAVVRVNRSFTDAQRAWRAARRAGREALRALPGRFDAAEYVAEEAA</sequence>
<organism evidence="1 2">
    <name type="scientific">Saccharomonospora azurea NA-128</name>
    <dbReference type="NCBI Taxonomy" id="882081"/>
    <lineage>
        <taxon>Bacteria</taxon>
        <taxon>Bacillati</taxon>
        <taxon>Actinomycetota</taxon>
        <taxon>Actinomycetes</taxon>
        <taxon>Pseudonocardiales</taxon>
        <taxon>Pseudonocardiaceae</taxon>
        <taxon>Saccharomonospora</taxon>
    </lineage>
</organism>
<evidence type="ECO:0000313" key="1">
    <source>
        <dbReference type="EMBL" id="EHY90020.1"/>
    </source>
</evidence>
<name>H8GEV9_9PSEU</name>
<evidence type="ECO:0000313" key="2">
    <source>
        <dbReference type="Proteomes" id="UP000004705"/>
    </source>
</evidence>
<dbReference type="Proteomes" id="UP000004705">
    <property type="component" value="Chromosome"/>
</dbReference>
<dbReference type="AlphaFoldDB" id="H8GEV9"/>
<proteinExistence type="predicted"/>
<dbReference type="RefSeq" id="WP_005443141.1">
    <property type="nucleotide sequence ID" value="NZ_CM001466.1"/>
</dbReference>
<gene>
    <name evidence="1" type="ORF">SacazDRAFT_03139</name>
</gene>
<dbReference type="EMBL" id="CM001466">
    <property type="protein sequence ID" value="EHY90020.1"/>
    <property type="molecule type" value="Genomic_DNA"/>
</dbReference>
<reference evidence="1 2" key="1">
    <citation type="journal article" date="2012" name="Stand. Genomic Sci.">
        <title>Genome sequence of the soil bacterium Saccharomonospora azurea type strain (NA-128(T)).</title>
        <authorList>
            <person name="Klenk H.P."/>
            <person name="Held B."/>
            <person name="Lucas S."/>
            <person name="Lapidus A."/>
            <person name="Copeland A."/>
            <person name="Hammon N."/>
            <person name="Pitluck S."/>
            <person name="Goodwin L.A."/>
            <person name="Han C."/>
            <person name="Tapia R."/>
            <person name="Brambilla E.M."/>
            <person name="Potter G."/>
            <person name="Land M."/>
            <person name="Ivanova N."/>
            <person name="Rohde M."/>
            <person name="Goker M."/>
            <person name="Detter J.C."/>
            <person name="Kyrpides N.C."/>
            <person name="Woyke T."/>
        </authorList>
    </citation>
    <scope>NUCLEOTIDE SEQUENCE [LARGE SCALE GENOMIC DNA]</scope>
    <source>
        <strain evidence="1 2">NA-128</strain>
    </source>
</reference>
<accession>H8GEV9</accession>
<dbReference type="HOGENOM" id="CLU_2331981_0_0_11"/>
<keyword evidence="2" id="KW-1185">Reference proteome</keyword>